<keyword evidence="3" id="KW-1185">Reference proteome</keyword>
<dbReference type="OrthoDB" id="3256283at2759"/>
<dbReference type="AlphaFoldDB" id="A0A2H3CYG2"/>
<feature type="region of interest" description="Disordered" evidence="1">
    <location>
        <begin position="1"/>
        <end position="53"/>
    </location>
</feature>
<dbReference type="EMBL" id="KZ293675">
    <property type="protein sequence ID" value="PBK88045.1"/>
    <property type="molecule type" value="Genomic_DNA"/>
</dbReference>
<reference evidence="3" key="1">
    <citation type="journal article" date="2017" name="Nat. Ecol. Evol.">
        <title>Genome expansion and lineage-specific genetic innovations in the forest pathogenic fungi Armillaria.</title>
        <authorList>
            <person name="Sipos G."/>
            <person name="Prasanna A.N."/>
            <person name="Walter M.C."/>
            <person name="O'Connor E."/>
            <person name="Balint B."/>
            <person name="Krizsan K."/>
            <person name="Kiss B."/>
            <person name="Hess J."/>
            <person name="Varga T."/>
            <person name="Slot J."/>
            <person name="Riley R."/>
            <person name="Boka B."/>
            <person name="Rigling D."/>
            <person name="Barry K."/>
            <person name="Lee J."/>
            <person name="Mihaltcheva S."/>
            <person name="LaButti K."/>
            <person name="Lipzen A."/>
            <person name="Waldron R."/>
            <person name="Moloney N.M."/>
            <person name="Sperisen C."/>
            <person name="Kredics L."/>
            <person name="Vagvoelgyi C."/>
            <person name="Patrignani A."/>
            <person name="Fitzpatrick D."/>
            <person name="Nagy I."/>
            <person name="Doyle S."/>
            <person name="Anderson J.B."/>
            <person name="Grigoriev I.V."/>
            <person name="Gueldener U."/>
            <person name="Muensterkoetter M."/>
            <person name="Nagy L.G."/>
        </authorList>
    </citation>
    <scope>NUCLEOTIDE SEQUENCE [LARGE SCALE GENOMIC DNA]</scope>
    <source>
        <strain evidence="3">Ar21-2</strain>
    </source>
</reference>
<gene>
    <name evidence="2" type="ORF">ARMGADRAFT_1085021</name>
</gene>
<dbReference type="Proteomes" id="UP000217790">
    <property type="component" value="Unassembled WGS sequence"/>
</dbReference>
<sequence length="282" mass="31769">MPPKRAATKKKPAVTKAKYPPEPKKAPAKRARASNVESDASSEDSESEVPEKRVKTDGKVAFVHSDVHILHNSHHFMIRQKQLRLPTFVVKEKADFSGKFDLYNMSLDYLRRLGNDYEALYDAILERQEKLEFSAQVAIPKAPYFAEDGAAKDPAFCIEDMDMSPFPLRLKYIRSVDAVGYTYEELSFFPEGDDDSDPARCCSGKFLMHRSWTQTKRDGSIVELFEGYLDVSLSYGQMKYDGHACSVDSVFGFWAVRARKDEDGKEIGIELGSEDGGCCIGF</sequence>
<feature type="compositionally biased region" description="Basic residues" evidence="1">
    <location>
        <begin position="1"/>
        <end position="13"/>
    </location>
</feature>
<accession>A0A2H3CYG2</accession>
<dbReference type="InParanoid" id="A0A2H3CYG2"/>
<evidence type="ECO:0000313" key="3">
    <source>
        <dbReference type="Proteomes" id="UP000217790"/>
    </source>
</evidence>
<evidence type="ECO:0000256" key="1">
    <source>
        <dbReference type="SAM" id="MobiDB-lite"/>
    </source>
</evidence>
<name>A0A2H3CYG2_ARMGA</name>
<proteinExistence type="predicted"/>
<protein>
    <submittedName>
        <fullName evidence="2">Uncharacterized protein</fullName>
    </submittedName>
</protein>
<dbReference type="OMA" id="PAFCIED"/>
<organism evidence="2 3">
    <name type="scientific">Armillaria gallica</name>
    <name type="common">Bulbous honey fungus</name>
    <name type="synonym">Armillaria bulbosa</name>
    <dbReference type="NCBI Taxonomy" id="47427"/>
    <lineage>
        <taxon>Eukaryota</taxon>
        <taxon>Fungi</taxon>
        <taxon>Dikarya</taxon>
        <taxon>Basidiomycota</taxon>
        <taxon>Agaricomycotina</taxon>
        <taxon>Agaricomycetes</taxon>
        <taxon>Agaricomycetidae</taxon>
        <taxon>Agaricales</taxon>
        <taxon>Marasmiineae</taxon>
        <taxon>Physalacriaceae</taxon>
        <taxon>Armillaria</taxon>
    </lineage>
</organism>
<evidence type="ECO:0000313" key="2">
    <source>
        <dbReference type="EMBL" id="PBK88045.1"/>
    </source>
</evidence>